<organism evidence="1 2">
    <name type="scientific">Simiduia curdlanivorans</name>
    <dbReference type="NCBI Taxonomy" id="1492769"/>
    <lineage>
        <taxon>Bacteria</taxon>
        <taxon>Pseudomonadati</taxon>
        <taxon>Pseudomonadota</taxon>
        <taxon>Gammaproteobacteria</taxon>
        <taxon>Cellvibrionales</taxon>
        <taxon>Cellvibrionaceae</taxon>
        <taxon>Simiduia</taxon>
    </lineage>
</organism>
<name>A0ABV8UZT5_9GAMM</name>
<proteinExistence type="predicted"/>
<dbReference type="PROSITE" id="PS51257">
    <property type="entry name" value="PROKAR_LIPOPROTEIN"/>
    <property type="match status" value="1"/>
</dbReference>
<dbReference type="Proteomes" id="UP001595840">
    <property type="component" value="Unassembled WGS sequence"/>
</dbReference>
<evidence type="ECO:0000313" key="1">
    <source>
        <dbReference type="EMBL" id="MFC4361093.1"/>
    </source>
</evidence>
<keyword evidence="2" id="KW-1185">Reference proteome</keyword>
<protein>
    <recommendedName>
        <fullName evidence="3">DUF5666 domain-containing protein</fullName>
    </recommendedName>
</protein>
<sequence length="220" mass="23163">MNTLGRLTRISAIFALFALVGCNQDKSAEEPVITTPEVVAPAAPAPAPAPEVAEEKPFIVQSREAQVSARVVSIDHASRDVVLELENGEERAFTVGDAARNLDQVAVGDLITLTFFENISIEVVDGEGLEAGGATLAAAARAEEGETPAGAMTRTDVEVFMVEAINLEENTFILKNAEGELQEFTAHNPDNLQRSAVGDAVVISVTNAVAIDITHAQAAE</sequence>
<dbReference type="EMBL" id="JBHSCX010000003">
    <property type="protein sequence ID" value="MFC4361093.1"/>
    <property type="molecule type" value="Genomic_DNA"/>
</dbReference>
<dbReference type="RefSeq" id="WP_290260291.1">
    <property type="nucleotide sequence ID" value="NZ_JAUFQG010000004.1"/>
</dbReference>
<comment type="caution">
    <text evidence="1">The sequence shown here is derived from an EMBL/GenBank/DDBJ whole genome shotgun (WGS) entry which is preliminary data.</text>
</comment>
<evidence type="ECO:0008006" key="3">
    <source>
        <dbReference type="Google" id="ProtNLM"/>
    </source>
</evidence>
<evidence type="ECO:0000313" key="2">
    <source>
        <dbReference type="Proteomes" id="UP001595840"/>
    </source>
</evidence>
<accession>A0ABV8UZT5</accession>
<gene>
    <name evidence="1" type="ORF">ACFOX3_02205</name>
</gene>
<reference evidence="2" key="1">
    <citation type="journal article" date="2019" name="Int. J. Syst. Evol. Microbiol.">
        <title>The Global Catalogue of Microorganisms (GCM) 10K type strain sequencing project: providing services to taxonomists for standard genome sequencing and annotation.</title>
        <authorList>
            <consortium name="The Broad Institute Genomics Platform"/>
            <consortium name="The Broad Institute Genome Sequencing Center for Infectious Disease"/>
            <person name="Wu L."/>
            <person name="Ma J."/>
        </authorList>
    </citation>
    <scope>NUCLEOTIDE SEQUENCE [LARGE SCALE GENOMIC DNA]</scope>
    <source>
        <strain evidence="2">CECT 8570</strain>
    </source>
</reference>